<feature type="chain" id="PRO_5030709479" evidence="1">
    <location>
        <begin position="22"/>
        <end position="203"/>
    </location>
</feature>
<protein>
    <submittedName>
        <fullName evidence="2">Uncharacterized protein</fullName>
    </submittedName>
</protein>
<dbReference type="AlphaFoldDB" id="A0A7S2JWP3"/>
<name>A0A7S2JWP3_9DINO</name>
<reference evidence="2" key="1">
    <citation type="submission" date="2021-01" db="EMBL/GenBank/DDBJ databases">
        <authorList>
            <person name="Corre E."/>
            <person name="Pelletier E."/>
            <person name="Niang G."/>
            <person name="Scheremetjew M."/>
            <person name="Finn R."/>
            <person name="Kale V."/>
            <person name="Holt S."/>
            <person name="Cochrane G."/>
            <person name="Meng A."/>
            <person name="Brown T."/>
            <person name="Cohen L."/>
        </authorList>
    </citation>
    <scope>NUCLEOTIDE SEQUENCE</scope>
    <source>
        <strain evidence="2">RCC3387</strain>
    </source>
</reference>
<dbReference type="EMBL" id="HBGW01036014">
    <property type="protein sequence ID" value="CAD9559764.1"/>
    <property type="molecule type" value="Transcribed_RNA"/>
</dbReference>
<accession>A0A7S2JWP3</accession>
<proteinExistence type="predicted"/>
<evidence type="ECO:0000256" key="1">
    <source>
        <dbReference type="SAM" id="SignalP"/>
    </source>
</evidence>
<evidence type="ECO:0000313" key="2">
    <source>
        <dbReference type="EMBL" id="CAD9559764.1"/>
    </source>
</evidence>
<feature type="signal peptide" evidence="1">
    <location>
        <begin position="1"/>
        <end position="21"/>
    </location>
</feature>
<keyword evidence="1" id="KW-0732">Signal</keyword>
<sequence length="203" mass="21915">MPGRVQRTVAAALVVAAPALEVAPPKDDKSDITKLYNSNVKSMQPMKRPLSIPDSKGGKKTSGALYPTGARHEGMHVETTSGDKYLVHKVPGQGTVVTDARHMGKSWEEFGNSEDLSGKDLTISDLVKAGGKNFNTVTSNCQHAVKDMKRQVDPTYRSHFETFMDDLGGTDRVEHHRGGGFSDNVRFSSGRGSIGVSIQCSIL</sequence>
<gene>
    <name evidence="2" type="ORF">BRAN1462_LOCUS22780</name>
</gene>
<organism evidence="2">
    <name type="scientific">Zooxanthella nutricula</name>
    <dbReference type="NCBI Taxonomy" id="1333877"/>
    <lineage>
        <taxon>Eukaryota</taxon>
        <taxon>Sar</taxon>
        <taxon>Alveolata</taxon>
        <taxon>Dinophyceae</taxon>
        <taxon>Peridiniales</taxon>
        <taxon>Peridiniales incertae sedis</taxon>
        <taxon>Zooxanthella</taxon>
    </lineage>
</organism>